<proteinExistence type="predicted"/>
<gene>
    <name evidence="2" type="ORF">ATL39_0414</name>
</gene>
<keyword evidence="1" id="KW-1133">Transmembrane helix</keyword>
<organism evidence="2 3">
    <name type="scientific">Sinobaca qinghaiensis</name>
    <dbReference type="NCBI Taxonomy" id="342944"/>
    <lineage>
        <taxon>Bacteria</taxon>
        <taxon>Bacillati</taxon>
        <taxon>Bacillota</taxon>
        <taxon>Bacilli</taxon>
        <taxon>Bacillales</taxon>
        <taxon>Sporolactobacillaceae</taxon>
        <taxon>Sinobaca</taxon>
    </lineage>
</organism>
<evidence type="ECO:0000313" key="3">
    <source>
        <dbReference type="Proteomes" id="UP000285120"/>
    </source>
</evidence>
<evidence type="ECO:0000256" key="1">
    <source>
        <dbReference type="SAM" id="Phobius"/>
    </source>
</evidence>
<dbReference type="OrthoDB" id="2112928at2"/>
<feature type="transmembrane region" description="Helical" evidence="1">
    <location>
        <begin position="12"/>
        <end position="30"/>
    </location>
</feature>
<evidence type="ECO:0008006" key="4">
    <source>
        <dbReference type="Google" id="ProtNLM"/>
    </source>
</evidence>
<dbReference type="Proteomes" id="UP000285120">
    <property type="component" value="Unassembled WGS sequence"/>
</dbReference>
<name>A0A419V7Y7_9BACL</name>
<evidence type="ECO:0000313" key="2">
    <source>
        <dbReference type="EMBL" id="RKD76201.1"/>
    </source>
</evidence>
<protein>
    <recommendedName>
        <fullName evidence="4">DUF3311 domain-containing protein</fullName>
    </recommendedName>
</protein>
<accession>A0A419V7Y7</accession>
<dbReference type="EMBL" id="RAPK01000006">
    <property type="protein sequence ID" value="RKD76201.1"/>
    <property type="molecule type" value="Genomic_DNA"/>
</dbReference>
<keyword evidence="1" id="KW-0472">Membrane</keyword>
<keyword evidence="1" id="KW-0812">Transmembrane</keyword>
<dbReference type="RefSeq" id="WP_120191614.1">
    <property type="nucleotide sequence ID" value="NZ_RAPK01000006.1"/>
</dbReference>
<sequence length="85" mass="9962">MQKKVKEPIRKPWIWITMGLLVLFNAPWYLPVGSMEPYILGVPYWVLISTVLSLVLCGFLSWLCLHEWDIVEDLEEEGRERSGNK</sequence>
<reference evidence="2 3" key="1">
    <citation type="submission" date="2018-09" db="EMBL/GenBank/DDBJ databases">
        <title>Genomic Encyclopedia of Archaeal and Bacterial Type Strains, Phase II (KMG-II): from individual species to whole genera.</title>
        <authorList>
            <person name="Goeker M."/>
        </authorList>
    </citation>
    <scope>NUCLEOTIDE SEQUENCE [LARGE SCALE GENOMIC DNA]</scope>
    <source>
        <strain evidence="2 3">DSM 17008</strain>
    </source>
</reference>
<feature type="transmembrane region" description="Helical" evidence="1">
    <location>
        <begin position="42"/>
        <end position="65"/>
    </location>
</feature>
<comment type="caution">
    <text evidence="2">The sequence shown here is derived from an EMBL/GenBank/DDBJ whole genome shotgun (WGS) entry which is preliminary data.</text>
</comment>
<dbReference type="AlphaFoldDB" id="A0A419V7Y7"/>
<keyword evidence="3" id="KW-1185">Reference proteome</keyword>